<dbReference type="Pfam" id="PF15533">
    <property type="entry name" value="Ntox33"/>
    <property type="match status" value="1"/>
</dbReference>
<protein>
    <submittedName>
        <fullName evidence="2">MafB-related protein</fullName>
    </submittedName>
</protein>
<dbReference type="KEGG" id="palo:E6C60_0282"/>
<evidence type="ECO:0000259" key="1">
    <source>
        <dbReference type="Pfam" id="PF15533"/>
    </source>
</evidence>
<evidence type="ECO:0000313" key="3">
    <source>
        <dbReference type="Proteomes" id="UP000300879"/>
    </source>
</evidence>
<dbReference type="Proteomes" id="UP000300879">
    <property type="component" value="Chromosome"/>
</dbReference>
<sequence length="43" mass="4790">MKKETYGKNAEISKYDLYVDKSTGQIYAMRKGGKGEPTPTGTF</sequence>
<dbReference type="OrthoDB" id="2664633at2"/>
<keyword evidence="3" id="KW-1185">Reference proteome</keyword>
<dbReference type="InterPro" id="IPR029110">
    <property type="entry name" value="Ntox33"/>
</dbReference>
<organism evidence="2 3">
    <name type="scientific">Paenibacillus algicola</name>
    <dbReference type="NCBI Taxonomy" id="2565926"/>
    <lineage>
        <taxon>Bacteria</taxon>
        <taxon>Bacillati</taxon>
        <taxon>Bacillota</taxon>
        <taxon>Bacilli</taxon>
        <taxon>Bacillales</taxon>
        <taxon>Paenibacillaceae</taxon>
        <taxon>Paenibacillus</taxon>
    </lineage>
</organism>
<proteinExistence type="predicted"/>
<feature type="domain" description="Bacterial toxin 33" evidence="1">
    <location>
        <begin position="4"/>
        <end position="43"/>
    </location>
</feature>
<gene>
    <name evidence="2" type="ORF">E6C60_0282</name>
</gene>
<name>A0A4P8XF46_9BACL</name>
<accession>A0A4P8XF46</accession>
<dbReference type="RefSeq" id="WP_138224130.1">
    <property type="nucleotide sequence ID" value="NZ_CP040396.1"/>
</dbReference>
<dbReference type="AlphaFoldDB" id="A0A4P8XF46"/>
<dbReference type="EMBL" id="CP040396">
    <property type="protein sequence ID" value="QCT01007.1"/>
    <property type="molecule type" value="Genomic_DNA"/>
</dbReference>
<evidence type="ECO:0000313" key="2">
    <source>
        <dbReference type="EMBL" id="QCT01007.1"/>
    </source>
</evidence>
<reference evidence="2 3" key="1">
    <citation type="submission" date="2019-05" db="EMBL/GenBank/DDBJ databases">
        <authorList>
            <person name="Chen C."/>
        </authorList>
    </citation>
    <scope>NUCLEOTIDE SEQUENCE [LARGE SCALE GENOMIC DNA]</scope>
    <source>
        <strain evidence="2 3">HB172198</strain>
    </source>
</reference>